<evidence type="ECO:0000313" key="2">
    <source>
        <dbReference type="EMBL" id="WFR94119.1"/>
    </source>
</evidence>
<dbReference type="KEGG" id="rtu:PR017_09685"/>
<dbReference type="InterPro" id="IPR007497">
    <property type="entry name" value="SIMPL/DUF541"/>
</dbReference>
<dbReference type="EMBL" id="CP117255">
    <property type="protein sequence ID" value="WFR94119.1"/>
    <property type="molecule type" value="Genomic_DNA"/>
</dbReference>
<dbReference type="Pfam" id="PF04402">
    <property type="entry name" value="SIMPL"/>
    <property type="match status" value="1"/>
</dbReference>
<accession>A0AAF1KVG3</accession>
<feature type="chain" id="PRO_5042195846" evidence="1">
    <location>
        <begin position="30"/>
        <end position="247"/>
    </location>
</feature>
<name>A0AAF1KVG3_9HYPH</name>
<keyword evidence="3" id="KW-1185">Reference proteome</keyword>
<reference evidence="3" key="2">
    <citation type="journal article" date="2023" name="MicrobiologyOpen">
        <title>Genomics of the tumorigenes clade of the family Rhizobiaceae and description of Rhizobium rhododendri sp. nov.</title>
        <authorList>
            <person name="Kuzmanovic N."/>
            <person name="diCenzo G.C."/>
            <person name="Bunk B."/>
            <person name="Sproeer C."/>
            <person name="Fruehling A."/>
            <person name="Neumann-Schaal M."/>
            <person name="Overmann J."/>
            <person name="Smalla K."/>
        </authorList>
    </citation>
    <scope>NUCLEOTIDE SEQUENCE [LARGE SCALE GENOMIC DNA]</scope>
    <source>
        <strain evidence="3">1078</strain>
    </source>
</reference>
<sequence length="247" mass="25470">MTLPQPARLACSAFAGLALLTLTSATAFAAGELRQALISVSGEGQAAVAPDMAVVTLSVVKQSKTAQDALDQDNKAMGAVLATLKNGGIAERDLQTSGFAIQPQYNYPPAKDGQQQQPELVGYQVTNGLTVRVRDLGKLGGLIDQAVGLGINQGGDIQFVNDKPDAAIEAARKDAMANAAAKAKTLAEAAGVKVGRVIEITENAVRAAPQPMMRPVMLKAASDTAVPVAGGENSYNVTVNVTYALEP</sequence>
<dbReference type="PANTHER" id="PTHR34387">
    <property type="entry name" value="SLR1258 PROTEIN"/>
    <property type="match status" value="1"/>
</dbReference>
<proteinExistence type="predicted"/>
<organism evidence="2 3">
    <name type="scientific">Rhizobium tumorigenes</name>
    <dbReference type="NCBI Taxonomy" id="2041385"/>
    <lineage>
        <taxon>Bacteria</taxon>
        <taxon>Pseudomonadati</taxon>
        <taxon>Pseudomonadota</taxon>
        <taxon>Alphaproteobacteria</taxon>
        <taxon>Hyphomicrobiales</taxon>
        <taxon>Rhizobiaceae</taxon>
        <taxon>Rhizobium/Agrobacterium group</taxon>
        <taxon>Rhizobium</taxon>
    </lineage>
</organism>
<evidence type="ECO:0000256" key="1">
    <source>
        <dbReference type="SAM" id="SignalP"/>
    </source>
</evidence>
<keyword evidence="1" id="KW-0732">Signal</keyword>
<dbReference type="Gene3D" id="3.30.110.170">
    <property type="entry name" value="Protein of unknown function (DUF541), domain 1"/>
    <property type="match status" value="1"/>
</dbReference>
<dbReference type="Gene3D" id="3.30.70.2970">
    <property type="entry name" value="Protein of unknown function (DUF541), domain 2"/>
    <property type="match status" value="1"/>
</dbReference>
<evidence type="ECO:0000313" key="3">
    <source>
        <dbReference type="Proteomes" id="UP000249499"/>
    </source>
</evidence>
<reference evidence="2 3" key="1">
    <citation type="journal article" date="2018" name="Sci. Rep.">
        <title>Rhizobium tumorigenes sp. nov., a novel plant tumorigenic bacterium isolated from cane gall tumors on thornless blackberry.</title>
        <authorList>
            <person name="Kuzmanovi N."/>
            <person name="Smalla K."/>
            <person name="Gronow S."/>
            <person name="PuBawska J."/>
        </authorList>
    </citation>
    <scope>NUCLEOTIDE SEQUENCE [LARGE SCALE GENOMIC DNA]</scope>
    <source>
        <strain evidence="2 3">1078</strain>
    </source>
</reference>
<dbReference type="AlphaFoldDB" id="A0AAF1KVG3"/>
<dbReference type="RefSeq" id="WP_111222769.1">
    <property type="nucleotide sequence ID" value="NZ_CP117255.1"/>
</dbReference>
<dbReference type="InterPro" id="IPR052022">
    <property type="entry name" value="26kDa_periplasmic_antigen"/>
</dbReference>
<dbReference type="GO" id="GO:0006974">
    <property type="term" value="P:DNA damage response"/>
    <property type="evidence" value="ECO:0007669"/>
    <property type="project" value="TreeGrafter"/>
</dbReference>
<dbReference type="PANTHER" id="PTHR34387:SF1">
    <property type="entry name" value="PERIPLASMIC IMMUNOGENIC PROTEIN"/>
    <property type="match status" value="1"/>
</dbReference>
<feature type="signal peptide" evidence="1">
    <location>
        <begin position="1"/>
        <end position="29"/>
    </location>
</feature>
<protein>
    <submittedName>
        <fullName evidence="2">SIMPL domain-containing protein</fullName>
    </submittedName>
</protein>
<gene>
    <name evidence="2" type="ORF">PR017_09685</name>
</gene>
<dbReference type="Proteomes" id="UP000249499">
    <property type="component" value="Chromosome"/>
</dbReference>